<evidence type="ECO:0000313" key="4">
    <source>
        <dbReference type="EMBL" id="CBL17733.1"/>
    </source>
</evidence>
<dbReference type="EMBL" id="FP929052">
    <property type="protein sequence ID" value="CBL17733.1"/>
    <property type="molecule type" value="Genomic_DNA"/>
</dbReference>
<evidence type="ECO:0000256" key="2">
    <source>
        <dbReference type="SAM" id="SignalP"/>
    </source>
</evidence>
<keyword evidence="2" id="KW-0732">Signal</keyword>
<dbReference type="PROSITE" id="PS51257">
    <property type="entry name" value="PROKAR_LIPOPROTEIN"/>
    <property type="match status" value="1"/>
</dbReference>
<reference evidence="4" key="2">
    <citation type="submission" date="2010-03" db="EMBL/GenBank/DDBJ databases">
        <authorList>
            <person name="Pajon A."/>
        </authorList>
    </citation>
    <scope>NUCLEOTIDE SEQUENCE</scope>
    <source>
        <strain evidence="4">Type strain: 18P13</strain>
    </source>
</reference>
<dbReference type="PATRIC" id="fig|213810.4.peg.1550"/>
<feature type="region of interest" description="Disordered" evidence="1">
    <location>
        <begin position="24"/>
        <end position="58"/>
    </location>
</feature>
<dbReference type="KEGG" id="rch:RUM_16510"/>
<evidence type="ECO:0000256" key="1">
    <source>
        <dbReference type="SAM" id="MobiDB-lite"/>
    </source>
</evidence>
<name>D4LDN8_RUMC1</name>
<dbReference type="GO" id="GO:0010181">
    <property type="term" value="F:FMN binding"/>
    <property type="evidence" value="ECO:0007669"/>
    <property type="project" value="InterPro"/>
</dbReference>
<keyword evidence="5" id="KW-1185">Reference proteome</keyword>
<dbReference type="GO" id="GO:0016651">
    <property type="term" value="F:oxidoreductase activity, acting on NAD(P)H"/>
    <property type="evidence" value="ECO:0007669"/>
    <property type="project" value="UniProtKB-ARBA"/>
</dbReference>
<dbReference type="STRING" id="213810.RUM_16510"/>
<feature type="chain" id="PRO_5039350065" description="Flavodoxin-like domain-containing protein" evidence="2">
    <location>
        <begin position="20"/>
        <end position="104"/>
    </location>
</feature>
<accession>D4LDN8</accession>
<reference evidence="4" key="1">
    <citation type="submission" date="2010-03" db="EMBL/GenBank/DDBJ databases">
        <title>The genome sequence of Ruminococcus sp. 18P13.</title>
        <authorList>
            <consortium name="metaHIT consortium -- http://www.metahit.eu/"/>
            <person name="Pajon A."/>
            <person name="Turner K."/>
            <person name="Parkhill J."/>
            <person name="Bernalier A."/>
        </authorList>
    </citation>
    <scope>NUCLEOTIDE SEQUENCE [LARGE SCALE GENOMIC DNA]</scope>
    <source>
        <strain evidence="4">Type strain: 18P13</strain>
    </source>
</reference>
<protein>
    <recommendedName>
        <fullName evidence="3">Flavodoxin-like domain-containing protein</fullName>
    </recommendedName>
</protein>
<proteinExistence type="predicted"/>
<dbReference type="BioCyc" id="RCHA213810:RUM_RS12130-MONOMER"/>
<dbReference type="Proteomes" id="UP000007054">
    <property type="component" value="Chromosome"/>
</dbReference>
<dbReference type="HOGENOM" id="CLU_2396421_0_0_9"/>
<dbReference type="InterPro" id="IPR008254">
    <property type="entry name" value="Flavodoxin/NO_synth"/>
</dbReference>
<feature type="domain" description="Flavodoxin-like" evidence="3">
    <location>
        <begin position="60"/>
        <end position="104"/>
    </location>
</feature>
<dbReference type="Pfam" id="PF12682">
    <property type="entry name" value="Flavodoxin_4"/>
    <property type="match status" value="1"/>
</dbReference>
<sequence length="104" mass="11028">MTKKLCSACLMLLMVFSFASCQSGNGEGTASTAQTTQAVQTKAASTETEPEPETTRSTEKTAVVYFSATGNTGKAAQLLAEETGGDLFEIQPKDPYTEADLDYN</sequence>
<dbReference type="AlphaFoldDB" id="D4LDN8"/>
<dbReference type="GO" id="GO:0009055">
    <property type="term" value="F:electron transfer activity"/>
    <property type="evidence" value="ECO:0007669"/>
    <property type="project" value="InterPro"/>
</dbReference>
<feature type="compositionally biased region" description="Low complexity" evidence="1">
    <location>
        <begin position="29"/>
        <end position="47"/>
    </location>
</feature>
<evidence type="ECO:0000259" key="3">
    <source>
        <dbReference type="Pfam" id="PF12682"/>
    </source>
</evidence>
<dbReference type="Gene3D" id="3.40.50.360">
    <property type="match status" value="1"/>
</dbReference>
<feature type="signal peptide" evidence="2">
    <location>
        <begin position="1"/>
        <end position="19"/>
    </location>
</feature>
<gene>
    <name evidence="4" type="ordered locus">RUM_16510</name>
</gene>
<dbReference type="SUPFAM" id="SSF52218">
    <property type="entry name" value="Flavoproteins"/>
    <property type="match status" value="1"/>
</dbReference>
<dbReference type="PROSITE" id="PS00201">
    <property type="entry name" value="FLAVODOXIN"/>
    <property type="match status" value="1"/>
</dbReference>
<dbReference type="InterPro" id="IPR001226">
    <property type="entry name" value="Flavodoxin_CS"/>
</dbReference>
<evidence type="ECO:0000313" key="5">
    <source>
        <dbReference type="Proteomes" id="UP000007054"/>
    </source>
</evidence>
<dbReference type="InterPro" id="IPR029039">
    <property type="entry name" value="Flavoprotein-like_sf"/>
</dbReference>
<organism evidence="4 5">
    <name type="scientific">Ruminococcus champanellensis (strain DSM 18848 / JCM 17042 / KCTC 15320 / 18P13)</name>
    <dbReference type="NCBI Taxonomy" id="213810"/>
    <lineage>
        <taxon>Bacteria</taxon>
        <taxon>Bacillati</taxon>
        <taxon>Bacillota</taxon>
        <taxon>Clostridia</taxon>
        <taxon>Eubacteriales</taxon>
        <taxon>Oscillospiraceae</taxon>
        <taxon>Ruminococcus</taxon>
    </lineage>
</organism>